<organism evidence="7 8">
    <name type="scientific">Aureobasidium melanogenum</name>
    <name type="common">Aureobasidium pullulans var. melanogenum</name>
    <dbReference type="NCBI Taxonomy" id="46634"/>
    <lineage>
        <taxon>Eukaryota</taxon>
        <taxon>Fungi</taxon>
        <taxon>Dikarya</taxon>
        <taxon>Ascomycota</taxon>
        <taxon>Pezizomycotina</taxon>
        <taxon>Dothideomycetes</taxon>
        <taxon>Dothideomycetidae</taxon>
        <taxon>Dothideales</taxon>
        <taxon>Saccotheciaceae</taxon>
        <taxon>Aureobasidium</taxon>
    </lineage>
</organism>
<dbReference type="GO" id="GO:0005506">
    <property type="term" value="F:iron ion binding"/>
    <property type="evidence" value="ECO:0007669"/>
    <property type="project" value="InterPro"/>
</dbReference>
<evidence type="ECO:0000256" key="3">
    <source>
        <dbReference type="ARBA" id="ARBA00023002"/>
    </source>
</evidence>
<feature type="binding site" description="axial binding residue" evidence="6">
    <location>
        <position position="607"/>
    </location>
    <ligand>
        <name>heme</name>
        <dbReference type="ChEBI" id="CHEBI:30413"/>
    </ligand>
    <ligandPart>
        <name>Fe</name>
        <dbReference type="ChEBI" id="CHEBI:18248"/>
    </ligandPart>
</feature>
<protein>
    <submittedName>
        <fullName evidence="7">Cytochrome P450</fullName>
    </submittedName>
</protein>
<dbReference type="PANTHER" id="PTHR46300:SF2">
    <property type="entry name" value="CYTOCHROME P450 MONOOXYGENASE ALNH-RELATED"/>
    <property type="match status" value="1"/>
</dbReference>
<keyword evidence="6" id="KW-0349">Heme</keyword>
<evidence type="ECO:0000256" key="4">
    <source>
        <dbReference type="ARBA" id="ARBA00023004"/>
    </source>
</evidence>
<dbReference type="EMBL" id="JAHFYH010000040">
    <property type="protein sequence ID" value="KAH0219980.1"/>
    <property type="molecule type" value="Genomic_DNA"/>
</dbReference>
<comment type="cofactor">
    <cofactor evidence="6">
        <name>heme</name>
        <dbReference type="ChEBI" id="CHEBI:30413"/>
    </cofactor>
</comment>
<dbReference type="Gene3D" id="3.40.50.720">
    <property type="entry name" value="NAD(P)-binding Rossmann-like Domain"/>
    <property type="match status" value="1"/>
</dbReference>
<dbReference type="PANTHER" id="PTHR46300">
    <property type="entry name" value="P450, PUTATIVE (EUROFUNG)-RELATED-RELATED"/>
    <property type="match status" value="1"/>
</dbReference>
<accession>A0A9P8GEL8</accession>
<dbReference type="PRINTS" id="PR00385">
    <property type="entry name" value="P450"/>
</dbReference>
<comment type="similarity">
    <text evidence="1">Belongs to the cytochrome P450 family.</text>
</comment>
<sequence>MTTALIFGPTGAVGSQILATLLSFPTCTSLTTISRRAPQTQTQVSKLEIIIEADTARWGPMISTLSPAPSVVFNAVGTTMASAGSIAAQRAIDHDLCIENAKAAKAAGVKTPFALTPYAKMKRGVENAIKELDFENAIILRPGMILGRESPKNKWLEDIFDGFKKISQGFQDKWAQDQTTIGRAAVAAMKMVEEGKAPEKFWVLEQSDIIPSKNEYLQFTKWAREYGPVYSIMVGSRPMIVLSSVEVVKELLEKRSAIYSDRPEAYAAKHIPTSKLRIVFMPYTPLWRKLRKVTHSLLSIKAARNYDPYQETERKQMLDEILINPNDVFSSLQRYTTSLTATLLYGWRSPSTADPRLHKLDDELAALQAALGTTAAALLDAFPIMRFLPDSLLPIKNRVHRALQMGHDVHMENWYAVKEKIKNGTLGHCMSIGLARAQDKDNITDVEAAYAVGNIFEGGMETTAATLYAFIQAMLLIPEVQTKAQEEIDRVVGPGRLPVMADAANLPYIRRCVKELVRWFPVAPLGAVPHACTQDDEYMGYKIPKGAPVILNAWAIMTDPDRYTEPRRFNPDRFTEGSDSISMTEMAAHPEPSKRDTVGFGAGRRLCPGMHVADRSLFLGITGILWSFSVTPKKDAQGQDILPNADNLIVGLAARPEPFEVSILSRNEKRACIIREEWKDAQRLLDPEKQWMETPEGDWDASLRI</sequence>
<evidence type="ECO:0000256" key="1">
    <source>
        <dbReference type="ARBA" id="ARBA00010617"/>
    </source>
</evidence>
<dbReference type="AlphaFoldDB" id="A0A9P8GEL8"/>
<dbReference type="Gene3D" id="1.10.630.10">
    <property type="entry name" value="Cytochrome P450"/>
    <property type="match status" value="1"/>
</dbReference>
<evidence type="ECO:0000313" key="7">
    <source>
        <dbReference type="EMBL" id="KAH0219980.1"/>
    </source>
</evidence>
<dbReference type="CDD" id="cd11065">
    <property type="entry name" value="CYP64-like"/>
    <property type="match status" value="1"/>
</dbReference>
<proteinExistence type="inferred from homology"/>
<keyword evidence="5" id="KW-0503">Monooxygenase</keyword>
<feature type="non-terminal residue" evidence="7">
    <location>
        <position position="1"/>
    </location>
</feature>
<evidence type="ECO:0000256" key="2">
    <source>
        <dbReference type="ARBA" id="ARBA00022723"/>
    </source>
</evidence>
<dbReference type="InterPro" id="IPR036396">
    <property type="entry name" value="Cyt_P450_sf"/>
</dbReference>
<evidence type="ECO:0000256" key="5">
    <source>
        <dbReference type="ARBA" id="ARBA00023033"/>
    </source>
</evidence>
<dbReference type="GO" id="GO:0016705">
    <property type="term" value="F:oxidoreductase activity, acting on paired donors, with incorporation or reduction of molecular oxygen"/>
    <property type="evidence" value="ECO:0007669"/>
    <property type="project" value="InterPro"/>
</dbReference>
<evidence type="ECO:0000313" key="8">
    <source>
        <dbReference type="Proteomes" id="UP000767238"/>
    </source>
</evidence>
<dbReference type="SUPFAM" id="SSF51735">
    <property type="entry name" value="NAD(P)-binding Rossmann-fold domains"/>
    <property type="match status" value="1"/>
</dbReference>
<keyword evidence="2 6" id="KW-0479">Metal-binding</keyword>
<evidence type="ECO:0000256" key="6">
    <source>
        <dbReference type="PIRSR" id="PIRSR602401-1"/>
    </source>
</evidence>
<dbReference type="Proteomes" id="UP000767238">
    <property type="component" value="Unassembled WGS sequence"/>
</dbReference>
<comment type="caution">
    <text evidence="7">The sequence shown here is derived from an EMBL/GenBank/DDBJ whole genome shotgun (WGS) entry which is preliminary data.</text>
</comment>
<gene>
    <name evidence="7" type="ORF">KCV03_g5794</name>
</gene>
<dbReference type="GO" id="GO:0004497">
    <property type="term" value="F:monooxygenase activity"/>
    <property type="evidence" value="ECO:0007669"/>
    <property type="project" value="UniProtKB-KW"/>
</dbReference>
<dbReference type="Pfam" id="PF00067">
    <property type="entry name" value="p450"/>
    <property type="match status" value="1"/>
</dbReference>
<keyword evidence="3" id="KW-0560">Oxidoreductase</keyword>
<dbReference type="InterPro" id="IPR050364">
    <property type="entry name" value="Cytochrome_P450_fung"/>
</dbReference>
<reference evidence="7" key="2">
    <citation type="submission" date="2021-08" db="EMBL/GenBank/DDBJ databases">
        <authorList>
            <person name="Gostincar C."/>
            <person name="Sun X."/>
            <person name="Song Z."/>
            <person name="Gunde-Cimerman N."/>
        </authorList>
    </citation>
    <scope>NUCLEOTIDE SEQUENCE</scope>
    <source>
        <strain evidence="7">EXF-8016</strain>
    </source>
</reference>
<dbReference type="InterPro" id="IPR001128">
    <property type="entry name" value="Cyt_P450"/>
</dbReference>
<reference evidence="7" key="1">
    <citation type="journal article" date="2021" name="J Fungi (Basel)">
        <title>Virulence traits and population genomics of the black yeast Aureobasidium melanogenum.</title>
        <authorList>
            <person name="Cernosa A."/>
            <person name="Sun X."/>
            <person name="Gostincar C."/>
            <person name="Fang C."/>
            <person name="Gunde-Cimerman N."/>
            <person name="Song Z."/>
        </authorList>
    </citation>
    <scope>NUCLEOTIDE SEQUENCE</scope>
    <source>
        <strain evidence="7">EXF-8016</strain>
    </source>
</reference>
<dbReference type="InterPro" id="IPR036291">
    <property type="entry name" value="NAD(P)-bd_dom_sf"/>
</dbReference>
<keyword evidence="4 6" id="KW-0408">Iron</keyword>
<dbReference type="PROSITE" id="PS00086">
    <property type="entry name" value="CYTOCHROME_P450"/>
    <property type="match status" value="1"/>
</dbReference>
<dbReference type="InterPro" id="IPR017972">
    <property type="entry name" value="Cyt_P450_CS"/>
</dbReference>
<dbReference type="SUPFAM" id="SSF48264">
    <property type="entry name" value="Cytochrome P450"/>
    <property type="match status" value="1"/>
</dbReference>
<dbReference type="GO" id="GO:0020037">
    <property type="term" value="F:heme binding"/>
    <property type="evidence" value="ECO:0007669"/>
    <property type="project" value="InterPro"/>
</dbReference>
<dbReference type="PRINTS" id="PR00463">
    <property type="entry name" value="EP450I"/>
</dbReference>
<name>A0A9P8GEL8_AURME</name>
<dbReference type="InterPro" id="IPR002401">
    <property type="entry name" value="Cyt_P450_E_grp-I"/>
</dbReference>